<dbReference type="EMBL" id="LOKL01000153">
    <property type="protein sequence ID" value="MBZ3926197.1"/>
    <property type="molecule type" value="Genomic_DNA"/>
</dbReference>
<organism evidence="1 2">
    <name type="scientific">Xanthomonas citri pv. sesbaniae</name>
    <dbReference type="NCBI Taxonomy" id="473425"/>
    <lineage>
        <taxon>Bacteria</taxon>
        <taxon>Pseudomonadati</taxon>
        <taxon>Pseudomonadota</taxon>
        <taxon>Gammaproteobacteria</taxon>
        <taxon>Lysobacterales</taxon>
        <taxon>Lysobacteraceae</taxon>
        <taxon>Xanthomonas</taxon>
    </lineage>
</organism>
<evidence type="ECO:0000313" key="1">
    <source>
        <dbReference type="EMBL" id="MBZ3926197.1"/>
    </source>
</evidence>
<evidence type="ECO:0008006" key="3">
    <source>
        <dbReference type="Google" id="ProtNLM"/>
    </source>
</evidence>
<reference evidence="1" key="1">
    <citation type="submission" date="2015-12" db="EMBL/GenBank/DDBJ databases">
        <authorList>
            <person name="Bansal K."/>
            <person name="Midha S."/>
            <person name="Patil P.B."/>
        </authorList>
    </citation>
    <scope>NUCLEOTIDE SEQUENCE</scope>
    <source>
        <strain evidence="1">LMG867</strain>
    </source>
</reference>
<comment type="caution">
    <text evidence="1">The sequence shown here is derived from an EMBL/GenBank/DDBJ whole genome shotgun (WGS) entry which is preliminary data.</text>
</comment>
<protein>
    <recommendedName>
        <fullName evidence="3">Transposase</fullName>
    </recommendedName>
</protein>
<evidence type="ECO:0000313" key="2">
    <source>
        <dbReference type="Proteomes" id="UP000825388"/>
    </source>
</evidence>
<accession>A0AAW4RP44</accession>
<dbReference type="AlphaFoldDB" id="A0AAW4RP44"/>
<sequence length="75" mass="9296">MIFHQQWRFLVDRFCIVQLAVQDRYGISEFRQCRRMFPCCDSQRVMHKLIIQSFFVTKTVVPIQYDDLFYLRRLD</sequence>
<proteinExistence type="predicted"/>
<dbReference type="Proteomes" id="UP000825388">
    <property type="component" value="Unassembled WGS sequence"/>
</dbReference>
<name>A0AAW4RP44_XANCI</name>
<gene>
    <name evidence="1" type="ORF">Xseb_19215</name>
</gene>